<evidence type="ECO:0000256" key="7">
    <source>
        <dbReference type="ARBA" id="ARBA00022581"/>
    </source>
</evidence>
<evidence type="ECO:0000256" key="5">
    <source>
        <dbReference type="ARBA" id="ARBA00022511"/>
    </source>
</evidence>
<keyword evidence="6" id="KW-0597">Phosphoprotein</keyword>
<dbReference type="GO" id="GO:0030430">
    <property type="term" value="C:host cell cytoplasm"/>
    <property type="evidence" value="ECO:0007669"/>
    <property type="project" value="UniProtKB-SubCell"/>
</dbReference>
<gene>
    <name evidence="14" type="primary">vif</name>
</gene>
<evidence type="ECO:0000256" key="1">
    <source>
        <dbReference type="ARBA" id="ARBA00004192"/>
    </source>
</evidence>
<organism evidence="14">
    <name type="scientific">Human immunodeficiency virus type 1</name>
    <name type="common">HIV-1</name>
    <dbReference type="NCBI Taxonomy" id="11676"/>
    <lineage>
        <taxon>Viruses</taxon>
        <taxon>Riboviria</taxon>
        <taxon>Pararnavirae</taxon>
        <taxon>Artverviricota</taxon>
        <taxon>Revtraviricetes</taxon>
        <taxon>Ortervirales</taxon>
        <taxon>Retroviridae</taxon>
        <taxon>Orthoretrovirinae</taxon>
        <taxon>Lentivirus</taxon>
        <taxon>Lentivirus humimdef1</taxon>
    </lineage>
</organism>
<evidence type="ECO:0000256" key="11">
    <source>
        <dbReference type="ARBA" id="ARBA00022870"/>
    </source>
</evidence>
<keyword evidence="7" id="KW-0945">Host-virus interaction</keyword>
<keyword evidence="12" id="KW-0472">Membrane</keyword>
<keyword evidence="8" id="KW-0833">Ubl conjugation pathway</keyword>
<dbReference type="EMBL" id="DQ164123">
    <property type="protein sequence ID" value="AAZ91908.1"/>
    <property type="molecule type" value="Genomic_DNA"/>
</dbReference>
<evidence type="ECO:0000256" key="6">
    <source>
        <dbReference type="ARBA" id="ARBA00022553"/>
    </source>
</evidence>
<name>Q3S5I1_HV1</name>
<proteinExistence type="inferred from homology"/>
<evidence type="ECO:0000256" key="8">
    <source>
        <dbReference type="ARBA" id="ARBA00022786"/>
    </source>
</evidence>
<evidence type="ECO:0000256" key="9">
    <source>
        <dbReference type="ARBA" id="ARBA00022843"/>
    </source>
</evidence>
<organismHost>
    <name type="scientific">Homo sapiens</name>
    <name type="common">Human</name>
    <dbReference type="NCBI Taxonomy" id="9606"/>
</organismHost>
<keyword evidence="10" id="KW-0946">Virion</keyword>
<evidence type="ECO:0000256" key="12">
    <source>
        <dbReference type="ARBA" id="ARBA00023136"/>
    </source>
</evidence>
<keyword evidence="9" id="KW-0832">Ubl conjugation</keyword>
<evidence type="ECO:0000256" key="10">
    <source>
        <dbReference type="ARBA" id="ARBA00022844"/>
    </source>
</evidence>
<dbReference type="InterPro" id="IPR000475">
    <property type="entry name" value="Vif"/>
</dbReference>
<keyword evidence="11" id="KW-1043">Host membrane</keyword>
<protein>
    <submittedName>
        <fullName evidence="14">Truncated vif protein</fullName>
    </submittedName>
</protein>
<comment type="subcellular location">
    <subcellularLocation>
        <location evidence="3">Host cell membrane</location>
        <topology evidence="3">Peripheral membrane protein</topology>
        <orientation evidence="3">Cytoplasmic side</orientation>
    </subcellularLocation>
    <subcellularLocation>
        <location evidence="1">Host cytoplasm</location>
    </subcellularLocation>
    <subcellularLocation>
        <location evidence="2">Virion</location>
    </subcellularLocation>
</comment>
<reference evidence="14" key="1">
    <citation type="journal article" date="2006" name="J. Virol. Methods">
        <title>Large-scale amplification, cloning and sequencing of near full-length HIV-1 subtype C genomes.</title>
        <authorList>
            <person name="Rousseau C.M."/>
            <person name="Birditt B.A."/>
            <person name="McKay A.R."/>
            <person name="Stoddard J.N."/>
            <person name="Lee T.C."/>
            <person name="McLaughlin S."/>
            <person name="Moore S.W."/>
            <person name="Shindo N."/>
            <person name="Learn G.H."/>
            <person name="Korber B.T."/>
            <person name="Brander C."/>
            <person name="Goulder P.J."/>
            <person name="Kiepiela P."/>
            <person name="Walker B.D."/>
            <person name="Mullins J.I."/>
        </authorList>
    </citation>
    <scope>NUCLEOTIDE SEQUENCE</scope>
    <source>
        <strain evidence="14">03ZASK008B2</strain>
    </source>
</reference>
<evidence type="ECO:0000256" key="4">
    <source>
        <dbReference type="ARBA" id="ARBA00006372"/>
    </source>
</evidence>
<keyword evidence="5" id="KW-1032">Host cell membrane</keyword>
<keyword evidence="13" id="KW-1035">Host cytoplasm</keyword>
<evidence type="ECO:0000313" key="14">
    <source>
        <dbReference type="EMBL" id="AAZ91908.1"/>
    </source>
</evidence>
<comment type="similarity">
    <text evidence="4">Belongs to the primate lentivirus group Vif protein family.</text>
</comment>
<dbReference type="GO" id="GO:0020002">
    <property type="term" value="C:host cell plasma membrane"/>
    <property type="evidence" value="ECO:0007669"/>
    <property type="project" value="UniProtKB-SubCell"/>
</dbReference>
<dbReference type="Pfam" id="PF00559">
    <property type="entry name" value="Vif"/>
    <property type="match status" value="1"/>
</dbReference>
<sequence>MENRWQVLIVWQVDRMRIRT</sequence>
<dbReference type="GO" id="GO:0044423">
    <property type="term" value="C:virion component"/>
    <property type="evidence" value="ECO:0007669"/>
    <property type="project" value="UniProtKB-KW"/>
</dbReference>
<evidence type="ECO:0000256" key="13">
    <source>
        <dbReference type="ARBA" id="ARBA00023200"/>
    </source>
</evidence>
<accession>Q3S5I1</accession>
<evidence type="ECO:0000256" key="3">
    <source>
        <dbReference type="ARBA" id="ARBA00004501"/>
    </source>
</evidence>
<dbReference type="GO" id="GO:0019058">
    <property type="term" value="P:viral life cycle"/>
    <property type="evidence" value="ECO:0007669"/>
    <property type="project" value="InterPro"/>
</dbReference>
<evidence type="ECO:0000256" key="2">
    <source>
        <dbReference type="ARBA" id="ARBA00004328"/>
    </source>
</evidence>